<dbReference type="InterPro" id="IPR045052">
    <property type="entry name" value="Copine"/>
</dbReference>
<sequence length="533" mass="61532">MDEDSQSVYNIGEPTEKITLHISCRKLADLDIITVSDPVCHVYVADIERPNDWKLFGKTEQIENNLNPDFVTYFEMDYYFEKIQKVKVEVFDVDVTCMGLIGNFETTLGEIMGGINTTLTGTLTLPNKKKKKSRGQIILRAEKVSSNNDIVYFSMRINHLKSNKGWFCGSDDPFVFIERARESNQKEFLRVIQTEPVRNNLNPTWPALKYDAKEICNGDLECPLKFKVYSWRNSGHHRFFGEFETSIENIRSGQTEYNLFKNGLRLDSVCYFENFFLEERASFFDFLHSGWKMNLMVCVDFTASNGDIRRPSSLHFLNPTGKYNDYQNAIKQVGNILEVYDYNHQYPCYGFGGIPKYAEKRKVSHCFHLNGEEEPEVDGVEGILDAYQFSLLNCELYGPTHFGSCMRKTVDYIKDRIDEKMYHILLILTDGDIHDMPKTRDIIVEGSHYPLSIIIIGLGENSFHKMIELDGDDIILRNTKGEATRRDIVQFVKFNEFRHGSTQALAEEVLEEVPEQVVSYLSQNGIKLDDDKL</sequence>
<keyword evidence="4" id="KW-1185">Reference proteome</keyword>
<dbReference type="Gene3D" id="2.60.40.150">
    <property type="entry name" value="C2 domain"/>
    <property type="match status" value="2"/>
</dbReference>
<organism evidence="3 4">
    <name type="scientific">Euplotes crassus</name>
    <dbReference type="NCBI Taxonomy" id="5936"/>
    <lineage>
        <taxon>Eukaryota</taxon>
        <taxon>Sar</taxon>
        <taxon>Alveolata</taxon>
        <taxon>Ciliophora</taxon>
        <taxon>Intramacronucleata</taxon>
        <taxon>Spirotrichea</taxon>
        <taxon>Hypotrichia</taxon>
        <taxon>Euplotida</taxon>
        <taxon>Euplotidae</taxon>
        <taxon>Moneuplotes</taxon>
    </lineage>
</organism>
<name>A0AAD1UAZ7_EUPCR</name>
<dbReference type="InterPro" id="IPR036465">
    <property type="entry name" value="vWFA_dom_sf"/>
</dbReference>
<dbReference type="InterPro" id="IPR010734">
    <property type="entry name" value="Copine_C"/>
</dbReference>
<dbReference type="SMART" id="SM00239">
    <property type="entry name" value="C2"/>
    <property type="match status" value="2"/>
</dbReference>
<feature type="domain" description="C2" evidence="2">
    <location>
        <begin position="131"/>
        <end position="260"/>
    </location>
</feature>
<reference evidence="3" key="1">
    <citation type="submission" date="2023-07" db="EMBL/GenBank/DDBJ databases">
        <authorList>
            <consortium name="AG Swart"/>
            <person name="Singh M."/>
            <person name="Singh A."/>
            <person name="Seah K."/>
            <person name="Emmerich C."/>
        </authorList>
    </citation>
    <scope>NUCLEOTIDE SEQUENCE</scope>
    <source>
        <strain evidence="3">DP1</strain>
    </source>
</reference>
<dbReference type="Pfam" id="PF00168">
    <property type="entry name" value="C2"/>
    <property type="match status" value="2"/>
</dbReference>
<dbReference type="Proteomes" id="UP001295684">
    <property type="component" value="Unassembled WGS sequence"/>
</dbReference>
<dbReference type="InterPro" id="IPR035892">
    <property type="entry name" value="C2_domain_sf"/>
</dbReference>
<dbReference type="Pfam" id="PF07002">
    <property type="entry name" value="Copine"/>
    <property type="match status" value="1"/>
</dbReference>
<dbReference type="PANTHER" id="PTHR10857:SF106">
    <property type="entry name" value="C2 DOMAIN-CONTAINING PROTEIN"/>
    <property type="match status" value="1"/>
</dbReference>
<proteinExistence type="inferred from homology"/>
<accession>A0AAD1UAZ7</accession>
<evidence type="ECO:0000259" key="2">
    <source>
        <dbReference type="PROSITE" id="PS50004"/>
    </source>
</evidence>
<dbReference type="PROSITE" id="PS50004">
    <property type="entry name" value="C2"/>
    <property type="match status" value="2"/>
</dbReference>
<dbReference type="GO" id="GO:0005544">
    <property type="term" value="F:calcium-dependent phospholipid binding"/>
    <property type="evidence" value="ECO:0007669"/>
    <property type="project" value="InterPro"/>
</dbReference>
<protein>
    <recommendedName>
        <fullName evidence="2">C2 domain-containing protein</fullName>
    </recommendedName>
</protein>
<dbReference type="EMBL" id="CAMPGE010006914">
    <property type="protein sequence ID" value="CAI2365828.1"/>
    <property type="molecule type" value="Genomic_DNA"/>
</dbReference>
<feature type="domain" description="C2" evidence="2">
    <location>
        <begin position="1"/>
        <end position="121"/>
    </location>
</feature>
<comment type="similarity">
    <text evidence="1">Belongs to the copine family.</text>
</comment>
<dbReference type="InterPro" id="IPR000008">
    <property type="entry name" value="C2_dom"/>
</dbReference>
<dbReference type="PANTHER" id="PTHR10857">
    <property type="entry name" value="COPINE"/>
    <property type="match status" value="1"/>
</dbReference>
<evidence type="ECO:0000313" key="4">
    <source>
        <dbReference type="Proteomes" id="UP001295684"/>
    </source>
</evidence>
<dbReference type="GO" id="GO:0005886">
    <property type="term" value="C:plasma membrane"/>
    <property type="evidence" value="ECO:0007669"/>
    <property type="project" value="TreeGrafter"/>
</dbReference>
<dbReference type="SUPFAM" id="SSF53300">
    <property type="entry name" value="vWA-like"/>
    <property type="match status" value="1"/>
</dbReference>
<comment type="caution">
    <text evidence="3">The sequence shown here is derived from an EMBL/GenBank/DDBJ whole genome shotgun (WGS) entry which is preliminary data.</text>
</comment>
<dbReference type="AlphaFoldDB" id="A0AAD1UAZ7"/>
<gene>
    <name evidence="3" type="ORF">ECRASSUSDP1_LOCUS7110</name>
</gene>
<dbReference type="InterPro" id="IPR037768">
    <property type="entry name" value="C2B_Copine"/>
</dbReference>
<dbReference type="CDD" id="cd04048">
    <property type="entry name" value="C2A_Copine"/>
    <property type="match status" value="1"/>
</dbReference>
<dbReference type="SUPFAM" id="SSF49562">
    <property type="entry name" value="C2 domain (Calcium/lipid-binding domain, CaLB)"/>
    <property type="match status" value="2"/>
</dbReference>
<dbReference type="CDD" id="cd04047">
    <property type="entry name" value="C2B_Copine"/>
    <property type="match status" value="1"/>
</dbReference>
<evidence type="ECO:0000256" key="1">
    <source>
        <dbReference type="ARBA" id="ARBA00009048"/>
    </source>
</evidence>
<dbReference type="GO" id="GO:0071277">
    <property type="term" value="P:cellular response to calcium ion"/>
    <property type="evidence" value="ECO:0007669"/>
    <property type="project" value="TreeGrafter"/>
</dbReference>
<evidence type="ECO:0000313" key="3">
    <source>
        <dbReference type="EMBL" id="CAI2365828.1"/>
    </source>
</evidence>